<evidence type="ECO:0000256" key="1">
    <source>
        <dbReference type="ARBA" id="ARBA00022617"/>
    </source>
</evidence>
<sequence>MAATILSDKISPADSLSPSDMSTISSASTTPLLTPSFEPNTPVDLAAPSIIAAIKRSAGSDPIKALKELDLPEVDLSENVSALLKVGTSRAHVEAENSLGAAALVKGELDLQEYIRWLAVLWRVYDALELGLNEHAANPVLAPTYDPAVLARADSLAKDITHLLTFLPSEVTSAAPSSPIDGPLPPFPLPLFLAEVFSKPPAALATYLEHLRSLASSDISAPGLLAHSYVRYLGDLSGGQFISAKIQRAYNLQGPDGLRFYHFDLQNRASSVEESRADGRRRAGEVKNWFRKGLDEGVGEDEELKAILILEANLAFALNTYLFSVIRLQPKKPAVPAVETAKKAAPASQSSGRPLRYYEKRELERQEAERQRLLHPELQVTTSWRERAEKFALFGATVVLGLGVSKYVVPLVTEYLGTSGWTERSEL</sequence>
<dbReference type="InterPro" id="IPR016084">
    <property type="entry name" value="Haem_Oase-like_multi-hlx"/>
</dbReference>
<dbReference type="InterPro" id="IPR016053">
    <property type="entry name" value="Haem_Oase-like"/>
</dbReference>
<accession>A0AAD9FNU8</accession>
<keyword evidence="3" id="KW-0408">Iron</keyword>
<keyword evidence="5" id="KW-1185">Reference proteome</keyword>
<evidence type="ECO:0000313" key="5">
    <source>
        <dbReference type="Proteomes" id="UP001182556"/>
    </source>
</evidence>
<dbReference type="InterPro" id="IPR002051">
    <property type="entry name" value="Haem_Oase"/>
</dbReference>
<organism evidence="4 5">
    <name type="scientific">Papiliotrema laurentii</name>
    <name type="common">Cryptococcus laurentii</name>
    <dbReference type="NCBI Taxonomy" id="5418"/>
    <lineage>
        <taxon>Eukaryota</taxon>
        <taxon>Fungi</taxon>
        <taxon>Dikarya</taxon>
        <taxon>Basidiomycota</taxon>
        <taxon>Agaricomycotina</taxon>
        <taxon>Tremellomycetes</taxon>
        <taxon>Tremellales</taxon>
        <taxon>Rhynchogastremaceae</taxon>
        <taxon>Papiliotrema</taxon>
    </lineage>
</organism>
<reference evidence="4" key="1">
    <citation type="submission" date="2023-02" db="EMBL/GenBank/DDBJ databases">
        <title>Identification and recombinant expression of a fungal hydrolase from Papiliotrema laurentii that hydrolyzes apple cutin and clears colloidal polyester polyurethane.</title>
        <authorList>
            <consortium name="DOE Joint Genome Institute"/>
            <person name="Roman V.A."/>
            <person name="Bojanowski C."/>
            <person name="Crable B.R."/>
            <person name="Wagner D.N."/>
            <person name="Hung C.S."/>
            <person name="Nadeau L.J."/>
            <person name="Schratz L."/>
            <person name="Haridas S."/>
            <person name="Pangilinan J."/>
            <person name="Lipzen A."/>
            <person name="Na H."/>
            <person name="Yan M."/>
            <person name="Ng V."/>
            <person name="Grigoriev I.V."/>
            <person name="Spatafora J.W."/>
            <person name="Barlow D."/>
            <person name="Biffinger J."/>
            <person name="Kelley-Loughnane N."/>
            <person name="Varaljay V.A."/>
            <person name="Crookes-Goodson W.J."/>
        </authorList>
    </citation>
    <scope>NUCLEOTIDE SEQUENCE</scope>
    <source>
        <strain evidence="4">5307AH</strain>
    </source>
</reference>
<dbReference type="Gene3D" id="1.20.910.10">
    <property type="entry name" value="Heme oxygenase-like"/>
    <property type="match status" value="1"/>
</dbReference>
<name>A0AAD9FNU8_PAPLA</name>
<evidence type="ECO:0000256" key="3">
    <source>
        <dbReference type="ARBA" id="ARBA00023004"/>
    </source>
</evidence>
<keyword evidence="2" id="KW-0479">Metal-binding</keyword>
<dbReference type="AlphaFoldDB" id="A0AAD9FNU8"/>
<dbReference type="PANTHER" id="PTHR10720">
    <property type="entry name" value="HEME OXYGENASE"/>
    <property type="match status" value="1"/>
</dbReference>
<dbReference type="Proteomes" id="UP001182556">
    <property type="component" value="Unassembled WGS sequence"/>
</dbReference>
<proteinExistence type="predicted"/>
<comment type="caution">
    <text evidence="4">The sequence shown here is derived from an EMBL/GenBank/DDBJ whole genome shotgun (WGS) entry which is preliminary data.</text>
</comment>
<protein>
    <recommendedName>
        <fullName evidence="6">Heme oxygenase 2</fullName>
    </recommendedName>
</protein>
<dbReference type="GO" id="GO:0006788">
    <property type="term" value="P:heme oxidation"/>
    <property type="evidence" value="ECO:0007669"/>
    <property type="project" value="InterPro"/>
</dbReference>
<dbReference type="GO" id="GO:0046872">
    <property type="term" value="F:metal ion binding"/>
    <property type="evidence" value="ECO:0007669"/>
    <property type="project" value="UniProtKB-KW"/>
</dbReference>
<evidence type="ECO:0000256" key="2">
    <source>
        <dbReference type="ARBA" id="ARBA00022723"/>
    </source>
</evidence>
<dbReference type="Pfam" id="PF01126">
    <property type="entry name" value="Heme_oxygenase"/>
    <property type="match status" value="2"/>
</dbReference>
<dbReference type="SUPFAM" id="SSF48613">
    <property type="entry name" value="Heme oxygenase-like"/>
    <property type="match status" value="1"/>
</dbReference>
<evidence type="ECO:0000313" key="4">
    <source>
        <dbReference type="EMBL" id="KAK1922721.1"/>
    </source>
</evidence>
<evidence type="ECO:0008006" key="6">
    <source>
        <dbReference type="Google" id="ProtNLM"/>
    </source>
</evidence>
<dbReference type="EMBL" id="JAODAN010000008">
    <property type="protein sequence ID" value="KAK1922721.1"/>
    <property type="molecule type" value="Genomic_DNA"/>
</dbReference>
<keyword evidence="1" id="KW-0349">Heme</keyword>
<dbReference type="GO" id="GO:0004392">
    <property type="term" value="F:heme oxygenase (decyclizing) activity"/>
    <property type="evidence" value="ECO:0007669"/>
    <property type="project" value="InterPro"/>
</dbReference>
<dbReference type="PANTHER" id="PTHR10720:SF0">
    <property type="entry name" value="HEME OXYGENASE"/>
    <property type="match status" value="1"/>
</dbReference>
<gene>
    <name evidence="4" type="ORF">DB88DRAFT_496086</name>
</gene>
<dbReference type="CDD" id="cd19165">
    <property type="entry name" value="HemeO"/>
    <property type="match status" value="1"/>
</dbReference>